<dbReference type="eggNOG" id="ENOG502SFWX">
    <property type="taxonomic scope" value="Eukaryota"/>
</dbReference>
<dbReference type="EnsemblPlants" id="AES76614">
    <property type="protein sequence ID" value="AES76614"/>
    <property type="gene ID" value="MTR_6g082360"/>
</dbReference>
<evidence type="ECO:0000313" key="2">
    <source>
        <dbReference type="EMBL" id="RHN52725.1"/>
    </source>
</evidence>
<reference evidence="1 4" key="1">
    <citation type="journal article" date="2011" name="Nature">
        <title>The Medicago genome provides insight into the evolution of rhizobial symbioses.</title>
        <authorList>
            <person name="Young N.D."/>
            <person name="Debelle F."/>
            <person name="Oldroyd G.E."/>
            <person name="Geurts R."/>
            <person name="Cannon S.B."/>
            <person name="Udvardi M.K."/>
            <person name="Benedito V.A."/>
            <person name="Mayer K.F."/>
            <person name="Gouzy J."/>
            <person name="Schoof H."/>
            <person name="Van de Peer Y."/>
            <person name="Proost S."/>
            <person name="Cook D.R."/>
            <person name="Meyers B.C."/>
            <person name="Spannagl M."/>
            <person name="Cheung F."/>
            <person name="De Mita S."/>
            <person name="Krishnakumar V."/>
            <person name="Gundlach H."/>
            <person name="Zhou S."/>
            <person name="Mudge J."/>
            <person name="Bharti A.K."/>
            <person name="Murray J.D."/>
            <person name="Naoumkina M.A."/>
            <person name="Rosen B."/>
            <person name="Silverstein K.A."/>
            <person name="Tang H."/>
            <person name="Rombauts S."/>
            <person name="Zhao P.X."/>
            <person name="Zhou P."/>
            <person name="Barbe V."/>
            <person name="Bardou P."/>
            <person name="Bechner M."/>
            <person name="Bellec A."/>
            <person name="Berger A."/>
            <person name="Berges H."/>
            <person name="Bidwell S."/>
            <person name="Bisseling T."/>
            <person name="Choisne N."/>
            <person name="Couloux A."/>
            <person name="Denny R."/>
            <person name="Deshpande S."/>
            <person name="Dai X."/>
            <person name="Doyle J.J."/>
            <person name="Dudez A.M."/>
            <person name="Farmer A.D."/>
            <person name="Fouteau S."/>
            <person name="Franken C."/>
            <person name="Gibelin C."/>
            <person name="Gish J."/>
            <person name="Goldstein S."/>
            <person name="Gonzalez A.J."/>
            <person name="Green P.J."/>
            <person name="Hallab A."/>
            <person name="Hartog M."/>
            <person name="Hua A."/>
            <person name="Humphray S.J."/>
            <person name="Jeong D.H."/>
            <person name="Jing Y."/>
            <person name="Jocker A."/>
            <person name="Kenton S.M."/>
            <person name="Kim D.J."/>
            <person name="Klee K."/>
            <person name="Lai H."/>
            <person name="Lang C."/>
            <person name="Lin S."/>
            <person name="Macmil S.L."/>
            <person name="Magdelenat G."/>
            <person name="Matthews L."/>
            <person name="McCorrison J."/>
            <person name="Monaghan E.L."/>
            <person name="Mun J.H."/>
            <person name="Najar F.Z."/>
            <person name="Nicholson C."/>
            <person name="Noirot C."/>
            <person name="O'Bleness M."/>
            <person name="Paule C.R."/>
            <person name="Poulain J."/>
            <person name="Prion F."/>
            <person name="Qin B."/>
            <person name="Qu C."/>
            <person name="Retzel E.F."/>
            <person name="Riddle C."/>
            <person name="Sallet E."/>
            <person name="Samain S."/>
            <person name="Samson N."/>
            <person name="Sanders I."/>
            <person name="Saurat O."/>
            <person name="Scarpelli C."/>
            <person name="Schiex T."/>
            <person name="Segurens B."/>
            <person name="Severin A.J."/>
            <person name="Sherrier D.J."/>
            <person name="Shi R."/>
            <person name="Sims S."/>
            <person name="Singer S.R."/>
            <person name="Sinharoy S."/>
            <person name="Sterck L."/>
            <person name="Viollet A."/>
            <person name="Wang B.B."/>
            <person name="Wang K."/>
            <person name="Wang M."/>
            <person name="Wang X."/>
            <person name="Warfsmann J."/>
            <person name="Weissenbach J."/>
            <person name="White D.D."/>
            <person name="White J.D."/>
            <person name="Wiley G.B."/>
            <person name="Wincker P."/>
            <person name="Xing Y."/>
            <person name="Yang L."/>
            <person name="Yao Z."/>
            <person name="Ying F."/>
            <person name="Zhai J."/>
            <person name="Zhou L."/>
            <person name="Zuber A."/>
            <person name="Denarie J."/>
            <person name="Dixon R.A."/>
            <person name="May G.D."/>
            <person name="Schwartz D.C."/>
            <person name="Rogers J."/>
            <person name="Quetier F."/>
            <person name="Town C.D."/>
            <person name="Roe B.A."/>
        </authorList>
    </citation>
    <scope>NUCLEOTIDE SEQUENCE [LARGE SCALE GENOMIC DNA]</scope>
    <source>
        <strain evidence="1">A17</strain>
        <strain evidence="3 4">cv. Jemalong A17</strain>
    </source>
</reference>
<gene>
    <name evidence="1" type="ordered locus">MTR_6g082360</name>
    <name evidence="2" type="ORF">MtrunA17_Chr6g0483601</name>
</gene>
<reference evidence="3" key="3">
    <citation type="submission" date="2015-04" db="UniProtKB">
        <authorList>
            <consortium name="EnsemblPlants"/>
        </authorList>
    </citation>
    <scope>IDENTIFICATION</scope>
    <source>
        <strain evidence="3">cv. Jemalong A17</strain>
    </source>
</reference>
<reference evidence="1 4" key="2">
    <citation type="journal article" date="2014" name="BMC Genomics">
        <title>An improved genome release (version Mt4.0) for the model legume Medicago truncatula.</title>
        <authorList>
            <person name="Tang H."/>
            <person name="Krishnakumar V."/>
            <person name="Bidwell S."/>
            <person name="Rosen B."/>
            <person name="Chan A."/>
            <person name="Zhou S."/>
            <person name="Gentzbittel L."/>
            <person name="Childs K.L."/>
            <person name="Yandell M."/>
            <person name="Gundlach H."/>
            <person name="Mayer K.F."/>
            <person name="Schwartz D.C."/>
            <person name="Town C.D."/>
        </authorList>
    </citation>
    <scope>GENOME REANNOTATION</scope>
    <source>
        <strain evidence="3 4">cv. Jemalong A17</strain>
    </source>
</reference>
<accession>G7KMK1</accession>
<dbReference type="Proteomes" id="UP000265566">
    <property type="component" value="Chromosome 6"/>
</dbReference>
<evidence type="ECO:0000313" key="1">
    <source>
        <dbReference type="EMBL" id="AES76614.1"/>
    </source>
</evidence>
<protein>
    <submittedName>
        <fullName evidence="1 3">Uncharacterized protein</fullName>
    </submittedName>
</protein>
<keyword evidence="4" id="KW-1185">Reference proteome</keyword>
<evidence type="ECO:0000313" key="3">
    <source>
        <dbReference type="EnsemblPlants" id="AES76614"/>
    </source>
</evidence>
<organism evidence="1 4">
    <name type="scientific">Medicago truncatula</name>
    <name type="common">Barrel medic</name>
    <name type="synonym">Medicago tribuloides</name>
    <dbReference type="NCBI Taxonomy" id="3880"/>
    <lineage>
        <taxon>Eukaryota</taxon>
        <taxon>Viridiplantae</taxon>
        <taxon>Streptophyta</taxon>
        <taxon>Embryophyta</taxon>
        <taxon>Tracheophyta</taxon>
        <taxon>Spermatophyta</taxon>
        <taxon>Magnoliopsida</taxon>
        <taxon>eudicotyledons</taxon>
        <taxon>Gunneridae</taxon>
        <taxon>Pentapetalae</taxon>
        <taxon>rosids</taxon>
        <taxon>fabids</taxon>
        <taxon>Fabales</taxon>
        <taxon>Fabaceae</taxon>
        <taxon>Papilionoideae</taxon>
        <taxon>50 kb inversion clade</taxon>
        <taxon>NPAAA clade</taxon>
        <taxon>Hologalegina</taxon>
        <taxon>IRL clade</taxon>
        <taxon>Trifolieae</taxon>
        <taxon>Medicago</taxon>
    </lineage>
</organism>
<dbReference type="AlphaFoldDB" id="G7KMK1"/>
<reference evidence="2" key="4">
    <citation type="journal article" date="2018" name="Nat. Plants">
        <title>Whole-genome landscape of Medicago truncatula symbiotic genes.</title>
        <authorList>
            <person name="Pecrix Y."/>
            <person name="Gamas P."/>
            <person name="Carrere S."/>
        </authorList>
    </citation>
    <scope>NUCLEOTIDE SEQUENCE</scope>
    <source>
        <tissue evidence="2">Leaves</tissue>
    </source>
</reference>
<dbReference type="EMBL" id="PSQE01000006">
    <property type="protein sequence ID" value="RHN52725.1"/>
    <property type="molecule type" value="Genomic_DNA"/>
</dbReference>
<dbReference type="PaxDb" id="3880-AES76614"/>
<evidence type="ECO:0000313" key="4">
    <source>
        <dbReference type="Proteomes" id="UP000002051"/>
    </source>
</evidence>
<dbReference type="Gramene" id="rna37426">
    <property type="protein sequence ID" value="RHN52725.1"/>
    <property type="gene ID" value="gene37426"/>
</dbReference>
<dbReference type="Proteomes" id="UP000002051">
    <property type="component" value="Chromosome 6"/>
</dbReference>
<name>G7KMK1_MEDTR</name>
<dbReference type="OMA" id="MMLWFAG"/>
<proteinExistence type="predicted"/>
<sequence length="117" mass="13619">MEMVEFIPMCGSIRYTKRKIYHKLKSNKEVSDCTINENVAMLGSKNLNFFEMMEKVQPKILRLSTNLWKRLRDGYIHGMQCMAVHVSHLNNGEICFLKKIHHDGDEGDVEVLYLKAS</sequence>
<dbReference type="HOGENOM" id="CLU_2089166_0_0_1"/>
<dbReference type="EMBL" id="CM001222">
    <property type="protein sequence ID" value="AES76614.1"/>
    <property type="molecule type" value="Genomic_DNA"/>
</dbReference>